<organism evidence="1 2">
    <name type="scientific">Aspergillus sergii</name>
    <dbReference type="NCBI Taxonomy" id="1034303"/>
    <lineage>
        <taxon>Eukaryota</taxon>
        <taxon>Fungi</taxon>
        <taxon>Dikarya</taxon>
        <taxon>Ascomycota</taxon>
        <taxon>Pezizomycotina</taxon>
        <taxon>Eurotiomycetes</taxon>
        <taxon>Eurotiomycetidae</taxon>
        <taxon>Eurotiales</taxon>
        <taxon>Aspergillaceae</taxon>
        <taxon>Aspergillus</taxon>
        <taxon>Aspergillus subgen. Circumdati</taxon>
    </lineage>
</organism>
<protein>
    <recommendedName>
        <fullName evidence="3">F-box domain-containing protein</fullName>
    </recommendedName>
</protein>
<accession>A0A5N6XIA8</accession>
<reference evidence="2" key="1">
    <citation type="submission" date="2019-04" db="EMBL/GenBank/DDBJ databases">
        <title>Friends and foes A comparative genomics studyof 23 Aspergillus species from section Flavi.</title>
        <authorList>
            <consortium name="DOE Joint Genome Institute"/>
            <person name="Kjaerbolling I."/>
            <person name="Vesth T."/>
            <person name="Frisvad J.C."/>
            <person name="Nybo J.L."/>
            <person name="Theobald S."/>
            <person name="Kildgaard S."/>
            <person name="Isbrandt T."/>
            <person name="Kuo A."/>
            <person name="Sato A."/>
            <person name="Lyhne E.K."/>
            <person name="Kogle M.E."/>
            <person name="Wiebenga A."/>
            <person name="Kun R.S."/>
            <person name="Lubbers R.J."/>
            <person name="Makela M.R."/>
            <person name="Barry K."/>
            <person name="Chovatia M."/>
            <person name="Clum A."/>
            <person name="Daum C."/>
            <person name="Haridas S."/>
            <person name="He G."/>
            <person name="LaButti K."/>
            <person name="Lipzen A."/>
            <person name="Mondo S."/>
            <person name="Riley R."/>
            <person name="Salamov A."/>
            <person name="Simmons B.A."/>
            <person name="Magnuson J.K."/>
            <person name="Henrissat B."/>
            <person name="Mortensen U.H."/>
            <person name="Larsen T.O."/>
            <person name="Devries R.P."/>
            <person name="Grigoriev I.V."/>
            <person name="Machida M."/>
            <person name="Baker S.E."/>
            <person name="Andersen M.R."/>
        </authorList>
    </citation>
    <scope>NUCLEOTIDE SEQUENCE [LARGE SCALE GENOMIC DNA]</scope>
    <source>
        <strain evidence="2">CBS 130017</strain>
    </source>
</reference>
<evidence type="ECO:0008006" key="3">
    <source>
        <dbReference type="Google" id="ProtNLM"/>
    </source>
</evidence>
<dbReference type="AlphaFoldDB" id="A0A5N6XIA8"/>
<dbReference type="Proteomes" id="UP000325945">
    <property type="component" value="Unassembled WGS sequence"/>
</dbReference>
<proteinExistence type="predicted"/>
<name>A0A5N6XIA8_9EURO</name>
<keyword evidence="2" id="KW-1185">Reference proteome</keyword>
<evidence type="ECO:0000313" key="1">
    <source>
        <dbReference type="EMBL" id="KAE8332985.1"/>
    </source>
</evidence>
<dbReference type="EMBL" id="ML741763">
    <property type="protein sequence ID" value="KAE8332985.1"/>
    <property type="molecule type" value="Genomic_DNA"/>
</dbReference>
<gene>
    <name evidence="1" type="ORF">BDV39DRAFT_199334</name>
</gene>
<evidence type="ECO:0000313" key="2">
    <source>
        <dbReference type="Proteomes" id="UP000325945"/>
    </source>
</evidence>
<sequence length="332" mass="38592">MRSSLTQNLSLLPNEVLSILILALDRPAQLDLARVDKHLRSLCLPVIFKSISITFSTSSFKRLEHLATSHLSEYVKILEYKTTGLLLPCVSDPDIFESEIYTPEDFRDDQRDGIWVSDIDYQDVQPTMGDIAKDQNMVLDNGTDFSTLVVFLFKNLYLKKFVFQYTCPLDSLQDWYPIRERESGLRSIEQSFERHFTASFHAMRLKGMISPIRSLEIFNVWQDIGKRYYELFQEVLRRVRELHLHDAHVFKTIAKHIDTPSLRTFKLDSVEIQLDLLEVFCKKNHQNLGTLHLRTTYFQRQIKGQEDGGKDAPPSLLQDFYKIGKSECVCTS</sequence>